<evidence type="ECO:0000313" key="3">
    <source>
        <dbReference type="Proteomes" id="UP000631034"/>
    </source>
</evidence>
<protein>
    <recommendedName>
        <fullName evidence="4">Secreted protein</fullName>
    </recommendedName>
</protein>
<keyword evidence="3" id="KW-1185">Reference proteome</keyword>
<organism evidence="2 3">
    <name type="scientific">Phaeovibrio sulfidiphilus</name>
    <dbReference type="NCBI Taxonomy" id="1220600"/>
    <lineage>
        <taxon>Bacteria</taxon>
        <taxon>Pseudomonadati</taxon>
        <taxon>Pseudomonadota</taxon>
        <taxon>Alphaproteobacteria</taxon>
        <taxon>Rhodospirillales</taxon>
        <taxon>Rhodospirillaceae</taxon>
        <taxon>Phaeovibrio</taxon>
    </lineage>
</organism>
<dbReference type="Proteomes" id="UP000631034">
    <property type="component" value="Unassembled WGS sequence"/>
</dbReference>
<dbReference type="RefSeq" id="WP_192534852.1">
    <property type="nucleotide sequence ID" value="NZ_JACZHT010000007.1"/>
</dbReference>
<evidence type="ECO:0000313" key="2">
    <source>
        <dbReference type="EMBL" id="MBE1237843.1"/>
    </source>
</evidence>
<feature type="signal peptide" evidence="1">
    <location>
        <begin position="1"/>
        <end position="24"/>
    </location>
</feature>
<keyword evidence="1" id="KW-0732">Signal</keyword>
<evidence type="ECO:0000256" key="1">
    <source>
        <dbReference type="SAM" id="SignalP"/>
    </source>
</evidence>
<gene>
    <name evidence="2" type="ORF">IHV25_09315</name>
</gene>
<evidence type="ECO:0008006" key="4">
    <source>
        <dbReference type="Google" id="ProtNLM"/>
    </source>
</evidence>
<name>A0A8J6YN53_9PROT</name>
<dbReference type="AlphaFoldDB" id="A0A8J6YN53"/>
<dbReference type="EMBL" id="JACZHT010000007">
    <property type="protein sequence ID" value="MBE1237843.1"/>
    <property type="molecule type" value="Genomic_DNA"/>
</dbReference>
<feature type="chain" id="PRO_5035174862" description="Secreted protein" evidence="1">
    <location>
        <begin position="25"/>
        <end position="114"/>
    </location>
</feature>
<accession>A0A8J6YN53</accession>
<sequence>MKRTIAIAGLSGAVWLGLGGTAGAAPSFEQVCNEEDSLRAIFRDVSQGCACMARVMPQVFTPQELGFVIRQARTDLYTLDSPEHHGDPEDYEAFLEKLELSDQQLNMTCNDFMN</sequence>
<comment type="caution">
    <text evidence="2">The sequence shown here is derived from an EMBL/GenBank/DDBJ whole genome shotgun (WGS) entry which is preliminary data.</text>
</comment>
<reference evidence="2" key="1">
    <citation type="submission" date="2020-10" db="EMBL/GenBank/DDBJ databases">
        <title>Genome sequence of the unusual species of purple photosynthetic bacteria, Phaeovibrio sulfidiphilus DSM 23193, type strain.</title>
        <authorList>
            <person name="Kyndt J.A."/>
            <person name="Meyer T.E."/>
        </authorList>
    </citation>
    <scope>NUCLEOTIDE SEQUENCE</scope>
    <source>
        <strain evidence="2">DSM 23193</strain>
    </source>
</reference>
<proteinExistence type="predicted"/>